<evidence type="ECO:0000313" key="7">
    <source>
        <dbReference type="Proteomes" id="UP001500305"/>
    </source>
</evidence>
<evidence type="ECO:0000256" key="2">
    <source>
        <dbReference type="ARBA" id="ARBA00023157"/>
    </source>
</evidence>
<feature type="compositionally biased region" description="Low complexity" evidence="3">
    <location>
        <begin position="89"/>
        <end position="107"/>
    </location>
</feature>
<gene>
    <name evidence="6" type="ORF">GCM10010430_73210</name>
</gene>
<dbReference type="RefSeq" id="WP_344640892.1">
    <property type="nucleotide sequence ID" value="NZ_BAAATR010000055.1"/>
</dbReference>
<keyword evidence="1" id="KW-0732">Signal</keyword>
<dbReference type="Pfam" id="PF13385">
    <property type="entry name" value="Laminin_G_3"/>
    <property type="match status" value="1"/>
</dbReference>
<feature type="region of interest" description="Disordered" evidence="3">
    <location>
        <begin position="1"/>
        <end position="34"/>
    </location>
</feature>
<keyword evidence="2" id="KW-1015">Disulfide bond</keyword>
<keyword evidence="7" id="KW-1185">Reference proteome</keyword>
<feature type="domain" description="LamG-like jellyroll fold" evidence="5">
    <location>
        <begin position="165"/>
        <end position="307"/>
    </location>
</feature>
<accession>A0ABN3EXU1</accession>
<protein>
    <recommendedName>
        <fullName evidence="5">LamG-like jellyroll fold domain-containing protein</fullName>
    </recommendedName>
</protein>
<keyword evidence="4" id="KW-1133">Transmembrane helix</keyword>
<dbReference type="Proteomes" id="UP001500305">
    <property type="component" value="Unassembled WGS sequence"/>
</dbReference>
<evidence type="ECO:0000256" key="4">
    <source>
        <dbReference type="SAM" id="Phobius"/>
    </source>
</evidence>
<feature type="transmembrane region" description="Helical" evidence="4">
    <location>
        <begin position="56"/>
        <end position="76"/>
    </location>
</feature>
<feature type="compositionally biased region" description="Gly residues" evidence="3">
    <location>
        <begin position="1"/>
        <end position="16"/>
    </location>
</feature>
<reference evidence="6 7" key="1">
    <citation type="journal article" date="2019" name="Int. J. Syst. Evol. Microbiol.">
        <title>The Global Catalogue of Microorganisms (GCM) 10K type strain sequencing project: providing services to taxonomists for standard genome sequencing and annotation.</title>
        <authorList>
            <consortium name="The Broad Institute Genomics Platform"/>
            <consortium name="The Broad Institute Genome Sequencing Center for Infectious Disease"/>
            <person name="Wu L."/>
            <person name="Ma J."/>
        </authorList>
    </citation>
    <scope>NUCLEOTIDE SEQUENCE [LARGE SCALE GENOMIC DNA]</scope>
    <source>
        <strain evidence="6 7">JCM 7356</strain>
    </source>
</reference>
<comment type="caution">
    <text evidence="6">The sequence shown here is derived from an EMBL/GenBank/DDBJ whole genome shotgun (WGS) entry which is preliminary data.</text>
</comment>
<dbReference type="SUPFAM" id="SSF49899">
    <property type="entry name" value="Concanavalin A-like lectins/glucanases"/>
    <property type="match status" value="1"/>
</dbReference>
<keyword evidence="4" id="KW-0472">Membrane</keyword>
<keyword evidence="4" id="KW-0812">Transmembrane</keyword>
<feature type="region of interest" description="Disordered" evidence="3">
    <location>
        <begin position="86"/>
        <end position="110"/>
    </location>
</feature>
<organism evidence="6 7">
    <name type="scientific">Kitasatospora cystarginea</name>
    <dbReference type="NCBI Taxonomy" id="58350"/>
    <lineage>
        <taxon>Bacteria</taxon>
        <taxon>Bacillati</taxon>
        <taxon>Actinomycetota</taxon>
        <taxon>Actinomycetes</taxon>
        <taxon>Kitasatosporales</taxon>
        <taxon>Streptomycetaceae</taxon>
        <taxon>Kitasatospora</taxon>
    </lineage>
</organism>
<dbReference type="SMART" id="SM00560">
    <property type="entry name" value="LamGL"/>
    <property type="match status" value="1"/>
</dbReference>
<evidence type="ECO:0000256" key="1">
    <source>
        <dbReference type="ARBA" id="ARBA00022729"/>
    </source>
</evidence>
<dbReference type="InterPro" id="IPR013320">
    <property type="entry name" value="ConA-like_dom_sf"/>
</dbReference>
<proteinExistence type="predicted"/>
<sequence>MSIGGGIPGGNGGSGWGRPEQLPPVSGQQWPQNRPDWETLARQHEAELKKRRMLQIGGGAAAVVVVAGIVTAAIALSGPAHPKRVDAVGPATPSASASASASGSAAPSPTPTLAQLVDKYGSNAIVLSKTVKPGQADGHNGPAVLMTGKDTDHGESNGPVVDTSKSFTVSALVDNNAPKVGRCVLSQGSGDYYTFYLGRDDWGIHNQWVFKVQTLPGGEDKNARQAFSKQPSWTGKWVLLTGVYDASAKSITLYVNGEPQDTTKVDGIWNSASRMQLGRAKYHGAWVDNWDGAISDVLVWNQALSASDVAQLQKSGGTTAGAAPMAGWLLDEG</sequence>
<evidence type="ECO:0000313" key="6">
    <source>
        <dbReference type="EMBL" id="GAA2276664.1"/>
    </source>
</evidence>
<evidence type="ECO:0000259" key="5">
    <source>
        <dbReference type="SMART" id="SM00560"/>
    </source>
</evidence>
<dbReference type="InterPro" id="IPR006558">
    <property type="entry name" value="LamG-like"/>
</dbReference>
<dbReference type="EMBL" id="BAAATR010000055">
    <property type="protein sequence ID" value="GAA2276664.1"/>
    <property type="molecule type" value="Genomic_DNA"/>
</dbReference>
<name>A0ABN3EXU1_9ACTN</name>
<dbReference type="Gene3D" id="2.60.120.200">
    <property type="match status" value="1"/>
</dbReference>
<evidence type="ECO:0000256" key="3">
    <source>
        <dbReference type="SAM" id="MobiDB-lite"/>
    </source>
</evidence>